<keyword evidence="3" id="KW-1185">Reference proteome</keyword>
<evidence type="ECO:0000313" key="3">
    <source>
        <dbReference type="Proteomes" id="UP000321523"/>
    </source>
</evidence>
<feature type="compositionally biased region" description="Basic and acidic residues" evidence="1">
    <location>
        <begin position="87"/>
        <end position="99"/>
    </location>
</feature>
<sequence>MAALLKVLPTPCLALPPRPFRQVCRDVRGWTRITDAPCDTCRLLVLCRPDQPKDDATCRDANHPAADLSRSPFSAETGNAPWSGGGDSKDQVRWEKAIE</sequence>
<gene>
    <name evidence="2" type="ORF">SAE02_76320</name>
</gene>
<evidence type="ECO:0000256" key="1">
    <source>
        <dbReference type="SAM" id="MobiDB-lite"/>
    </source>
</evidence>
<comment type="caution">
    <text evidence="2">The sequence shown here is derived from an EMBL/GenBank/DDBJ whole genome shotgun (WGS) entry which is preliminary data.</text>
</comment>
<proteinExistence type="predicted"/>
<dbReference type="AlphaFoldDB" id="A0A512E424"/>
<accession>A0A512E424</accession>
<evidence type="ECO:0000313" key="2">
    <source>
        <dbReference type="EMBL" id="GEO43484.1"/>
    </source>
</evidence>
<reference evidence="2 3" key="1">
    <citation type="submission" date="2019-07" db="EMBL/GenBank/DDBJ databases">
        <title>Whole genome shotgun sequence of Skermanella aerolata NBRC 106429.</title>
        <authorList>
            <person name="Hosoyama A."/>
            <person name="Uohara A."/>
            <person name="Ohji S."/>
            <person name="Ichikawa N."/>
        </authorList>
    </citation>
    <scope>NUCLEOTIDE SEQUENCE [LARGE SCALE GENOMIC DNA]</scope>
    <source>
        <strain evidence="2 3">NBRC 106429</strain>
    </source>
</reference>
<protein>
    <submittedName>
        <fullName evidence="2">Uncharacterized protein</fullName>
    </submittedName>
</protein>
<name>A0A512E424_9PROT</name>
<dbReference type="Proteomes" id="UP000321523">
    <property type="component" value="Unassembled WGS sequence"/>
</dbReference>
<dbReference type="EMBL" id="BJYZ01000091">
    <property type="protein sequence ID" value="GEO43484.1"/>
    <property type="molecule type" value="Genomic_DNA"/>
</dbReference>
<feature type="region of interest" description="Disordered" evidence="1">
    <location>
        <begin position="56"/>
        <end position="99"/>
    </location>
</feature>
<organism evidence="2 3">
    <name type="scientific">Skermanella aerolata</name>
    <dbReference type="NCBI Taxonomy" id="393310"/>
    <lineage>
        <taxon>Bacteria</taxon>
        <taxon>Pseudomonadati</taxon>
        <taxon>Pseudomonadota</taxon>
        <taxon>Alphaproteobacteria</taxon>
        <taxon>Rhodospirillales</taxon>
        <taxon>Azospirillaceae</taxon>
        <taxon>Skermanella</taxon>
    </lineage>
</organism>